<evidence type="ECO:0000256" key="3">
    <source>
        <dbReference type="ARBA" id="ARBA00022499"/>
    </source>
</evidence>
<feature type="compositionally biased region" description="Polar residues" evidence="14">
    <location>
        <begin position="167"/>
        <end position="181"/>
    </location>
</feature>
<evidence type="ECO:0000256" key="11">
    <source>
        <dbReference type="ARBA" id="ARBA00023163"/>
    </source>
</evidence>
<keyword evidence="7" id="KW-0862">Zinc</keyword>
<dbReference type="GO" id="GO:0000981">
    <property type="term" value="F:DNA-binding transcription factor activity, RNA polymerase II-specific"/>
    <property type="evidence" value="ECO:0007669"/>
    <property type="project" value="TreeGrafter"/>
</dbReference>
<feature type="compositionally biased region" description="Low complexity" evidence="14">
    <location>
        <begin position="477"/>
        <end position="526"/>
    </location>
</feature>
<sequence length="655" mass="72927">TDILNRVNLSSSRRGIQNGAPSRGTVATFKPDSHHYATPASSPSAMPVSSVFQSVSRPTASSVAVQPLSIPVNVSGTSQTLQRPVAGYNTSGILFGVRQNSGVPQYETGPAVNVTGLNESGFVSKRPATSDGNSVTAKKAKPNEVGAGSNSAVSPTVNSPPTVTPSQNVSSKGTNAASSTIKNGGPFPRACPKCNIHFNLMDPLKNHMKYCCPDMVNNFFLGMAKTECVSTTSKTAESEKGKLIMLVNDFYYGKHEGDTQQIQKEQKTHTTFKCFSCLKVLKNNIRFMNHMKHHLELEKQSSESWESHTTCQHCYRQFPTPFQLQCHIESTHTPYESSTICKICELSFETEQVLLQHMKDNHKPGEMPYVCQVCNYRSSAFSDVETHFRTVHENTKHLLCPFCLKVIKIGAPYMHHYMRHQKKGIYRCTKCRLQFLTCKEKMDHKTQHHRTFRKPKQLEGLPPGTKVTIRASVGSLQSGSSATSSVSTSSSTFQLSPKAKNTTTKNHNKSNTNKSKAKSKPTTSKKQNAWTNSKKKKEVTNTALHNLRYRLGAHKCIECYSEIKDFASHFPAYVHCSLCRYNTSCSKAYVNHMMSFHSARPSKRFWIYKKHSEELRGVTVVCLNCDFLTDVSGLDSMATHLSESHTHTCQVIIEK</sequence>
<dbReference type="Pfam" id="PF25414">
    <property type="entry name" value="zf-C2H2_Z280C_D"/>
    <property type="match status" value="1"/>
</dbReference>
<evidence type="ECO:0000256" key="1">
    <source>
        <dbReference type="ARBA" id="ARBA00003729"/>
    </source>
</evidence>
<proteinExistence type="predicted"/>
<evidence type="ECO:0000256" key="7">
    <source>
        <dbReference type="ARBA" id="ARBA00022833"/>
    </source>
</evidence>
<evidence type="ECO:0000256" key="2">
    <source>
        <dbReference type="ARBA" id="ARBA00004123"/>
    </source>
</evidence>
<feature type="region of interest" description="Disordered" evidence="14">
    <location>
        <begin position="123"/>
        <end position="181"/>
    </location>
</feature>
<dbReference type="InterPro" id="IPR025243">
    <property type="entry name" value="DUF4195"/>
</dbReference>
<name>A0A091NW87_HALAL</name>
<feature type="compositionally biased region" description="Basic residues" evidence="14">
    <location>
        <begin position="446"/>
        <end position="455"/>
    </location>
</feature>
<keyword evidence="10" id="KW-0238">DNA-binding</keyword>
<evidence type="ECO:0000313" key="17">
    <source>
        <dbReference type="Proteomes" id="UP000054379"/>
    </source>
</evidence>
<keyword evidence="3" id="KW-1017">Isopeptide bond</keyword>
<keyword evidence="9" id="KW-0805">Transcription regulation</keyword>
<gene>
    <name evidence="16" type="ORF">N329_03005</name>
</gene>
<dbReference type="PANTHER" id="PTHR24388">
    <property type="entry name" value="ZINC FINGER PROTEIN"/>
    <property type="match status" value="1"/>
</dbReference>
<evidence type="ECO:0000256" key="13">
    <source>
        <dbReference type="PROSITE-ProRule" id="PRU00042"/>
    </source>
</evidence>
<dbReference type="PROSITE" id="PS00028">
    <property type="entry name" value="ZINC_FINGER_C2H2_1"/>
    <property type="match status" value="4"/>
</dbReference>
<evidence type="ECO:0000256" key="12">
    <source>
        <dbReference type="ARBA" id="ARBA00023242"/>
    </source>
</evidence>
<dbReference type="GO" id="GO:0005634">
    <property type="term" value="C:nucleus"/>
    <property type="evidence" value="ECO:0007669"/>
    <property type="project" value="UniProtKB-SubCell"/>
</dbReference>
<dbReference type="Pfam" id="PF25429">
    <property type="entry name" value="zf-POGZ"/>
    <property type="match status" value="1"/>
</dbReference>
<evidence type="ECO:0000259" key="15">
    <source>
        <dbReference type="PROSITE" id="PS50157"/>
    </source>
</evidence>
<keyword evidence="5" id="KW-0677">Repeat</keyword>
<evidence type="ECO:0000256" key="8">
    <source>
        <dbReference type="ARBA" id="ARBA00022843"/>
    </source>
</evidence>
<feature type="domain" description="C2H2-type" evidence="15">
    <location>
        <begin position="309"/>
        <end position="337"/>
    </location>
</feature>
<dbReference type="GO" id="GO:0008270">
    <property type="term" value="F:zinc ion binding"/>
    <property type="evidence" value="ECO:0007669"/>
    <property type="project" value="UniProtKB-KW"/>
</dbReference>
<evidence type="ECO:0000256" key="6">
    <source>
        <dbReference type="ARBA" id="ARBA00022771"/>
    </source>
</evidence>
<evidence type="ECO:0000256" key="9">
    <source>
        <dbReference type="ARBA" id="ARBA00023015"/>
    </source>
</evidence>
<dbReference type="InterPro" id="IPR013087">
    <property type="entry name" value="Znf_C2H2_type"/>
</dbReference>
<dbReference type="PANTHER" id="PTHR24388:SF34">
    <property type="entry name" value="ZINC FINGER PROTEIN 280D"/>
    <property type="match status" value="1"/>
</dbReference>
<dbReference type="SMART" id="SM00355">
    <property type="entry name" value="ZnF_C2H2"/>
    <property type="match status" value="9"/>
</dbReference>
<feature type="compositionally biased region" description="Low complexity" evidence="14">
    <location>
        <begin position="149"/>
        <end position="166"/>
    </location>
</feature>
<dbReference type="Proteomes" id="UP000054379">
    <property type="component" value="Unassembled WGS sequence"/>
</dbReference>
<dbReference type="Gene3D" id="3.30.160.60">
    <property type="entry name" value="Classic Zinc Finger"/>
    <property type="match status" value="2"/>
</dbReference>
<keyword evidence="8" id="KW-0832">Ubl conjugation</keyword>
<reference evidence="16 17" key="1">
    <citation type="submission" date="2014-04" db="EMBL/GenBank/DDBJ databases">
        <title>Genome evolution of avian class.</title>
        <authorList>
            <person name="Zhang G."/>
            <person name="Li C."/>
        </authorList>
    </citation>
    <scope>NUCLEOTIDE SEQUENCE [LARGE SCALE GENOMIC DNA]</scope>
    <source>
        <strain evidence="16">BGI_N329</strain>
    </source>
</reference>
<feature type="domain" description="C2H2-type" evidence="15">
    <location>
        <begin position="369"/>
        <end position="397"/>
    </location>
</feature>
<evidence type="ECO:0000256" key="4">
    <source>
        <dbReference type="ARBA" id="ARBA00022723"/>
    </source>
</evidence>
<dbReference type="GO" id="GO:0000978">
    <property type="term" value="F:RNA polymerase II cis-regulatory region sequence-specific DNA binding"/>
    <property type="evidence" value="ECO:0007669"/>
    <property type="project" value="TreeGrafter"/>
</dbReference>
<evidence type="ECO:0000256" key="5">
    <source>
        <dbReference type="ARBA" id="ARBA00022737"/>
    </source>
</evidence>
<feature type="non-terminal residue" evidence="16">
    <location>
        <position position="1"/>
    </location>
</feature>
<keyword evidence="4" id="KW-0479">Metal-binding</keyword>
<dbReference type="Pfam" id="PF13836">
    <property type="entry name" value="DUF4195"/>
    <property type="match status" value="1"/>
</dbReference>
<organism evidence="16 17">
    <name type="scientific">Haliaeetus albicilla</name>
    <name type="common">White-tailed sea-eagle</name>
    <name type="synonym">Falco albicilla</name>
    <dbReference type="NCBI Taxonomy" id="8969"/>
    <lineage>
        <taxon>Eukaryota</taxon>
        <taxon>Metazoa</taxon>
        <taxon>Chordata</taxon>
        <taxon>Craniata</taxon>
        <taxon>Vertebrata</taxon>
        <taxon>Euteleostomi</taxon>
        <taxon>Archelosauria</taxon>
        <taxon>Archosauria</taxon>
        <taxon>Dinosauria</taxon>
        <taxon>Saurischia</taxon>
        <taxon>Theropoda</taxon>
        <taxon>Coelurosauria</taxon>
        <taxon>Aves</taxon>
        <taxon>Neognathae</taxon>
        <taxon>Neoaves</taxon>
        <taxon>Telluraves</taxon>
        <taxon>Accipitrimorphae</taxon>
        <taxon>Accipitriformes</taxon>
        <taxon>Accipitridae</taxon>
        <taxon>Accipitrinae</taxon>
        <taxon>Haliaeetus</taxon>
    </lineage>
</organism>
<dbReference type="InterPro" id="IPR050527">
    <property type="entry name" value="Snail/Krueppel_Znf"/>
</dbReference>
<protein>
    <submittedName>
        <fullName evidence="16">Zinc finger protein 280D</fullName>
    </submittedName>
</protein>
<dbReference type="FunFam" id="3.30.160.60:FF:000298">
    <property type="entry name" value="zinc finger protein 280D isoform X1"/>
    <property type="match status" value="1"/>
</dbReference>
<dbReference type="InterPro" id="IPR036236">
    <property type="entry name" value="Znf_C2H2_sf"/>
</dbReference>
<dbReference type="AlphaFoldDB" id="A0A091NW87"/>
<dbReference type="InterPro" id="IPR057618">
    <property type="entry name" value="Znf_POGZ/Z280C-D-like"/>
</dbReference>
<evidence type="ECO:0000256" key="14">
    <source>
        <dbReference type="SAM" id="MobiDB-lite"/>
    </source>
</evidence>
<keyword evidence="12" id="KW-0539">Nucleus</keyword>
<accession>A0A091NW87</accession>
<keyword evidence="6 13" id="KW-0863">Zinc-finger</keyword>
<keyword evidence="11" id="KW-0804">Transcription</keyword>
<dbReference type="PROSITE" id="PS50157">
    <property type="entry name" value="ZINC_FINGER_C2H2_2"/>
    <property type="match status" value="2"/>
</dbReference>
<comment type="subcellular location">
    <subcellularLocation>
        <location evidence="2">Nucleus</location>
    </subcellularLocation>
</comment>
<dbReference type="EMBL" id="KK644938">
    <property type="protein sequence ID" value="KFP98291.1"/>
    <property type="molecule type" value="Genomic_DNA"/>
</dbReference>
<dbReference type="SUPFAM" id="SSF57667">
    <property type="entry name" value="beta-beta-alpha zinc fingers"/>
    <property type="match status" value="1"/>
</dbReference>
<dbReference type="InterPro" id="IPR059074">
    <property type="entry name" value="zf-C2H2_Z280C_D"/>
</dbReference>
<feature type="region of interest" description="Disordered" evidence="14">
    <location>
        <begin position="445"/>
        <end position="465"/>
    </location>
</feature>
<comment type="function">
    <text evidence="1">May function as a transcription factor.</text>
</comment>
<feature type="region of interest" description="Disordered" evidence="14">
    <location>
        <begin position="477"/>
        <end position="537"/>
    </location>
</feature>
<feature type="non-terminal residue" evidence="16">
    <location>
        <position position="655"/>
    </location>
</feature>
<evidence type="ECO:0000256" key="10">
    <source>
        <dbReference type="ARBA" id="ARBA00023125"/>
    </source>
</evidence>
<evidence type="ECO:0000313" key="16">
    <source>
        <dbReference type="EMBL" id="KFP98291.1"/>
    </source>
</evidence>